<evidence type="ECO:0000256" key="2">
    <source>
        <dbReference type="ARBA" id="ARBA00022670"/>
    </source>
</evidence>
<evidence type="ECO:0000259" key="7">
    <source>
        <dbReference type="PROSITE" id="PS50106"/>
    </source>
</evidence>
<feature type="compositionally biased region" description="Gly residues" evidence="5">
    <location>
        <begin position="110"/>
        <end position="151"/>
    </location>
</feature>
<name>A0A368T2Z5_9ACTN</name>
<evidence type="ECO:0000256" key="3">
    <source>
        <dbReference type="ARBA" id="ARBA00022801"/>
    </source>
</evidence>
<dbReference type="SUPFAM" id="SSF50494">
    <property type="entry name" value="Trypsin-like serine proteases"/>
    <property type="match status" value="1"/>
</dbReference>
<dbReference type="InterPro" id="IPR036034">
    <property type="entry name" value="PDZ_sf"/>
</dbReference>
<feature type="transmembrane region" description="Helical" evidence="6">
    <location>
        <begin position="171"/>
        <end position="195"/>
    </location>
</feature>
<dbReference type="PANTHER" id="PTHR43343">
    <property type="entry name" value="PEPTIDASE S12"/>
    <property type="match status" value="1"/>
</dbReference>
<dbReference type="InterPro" id="IPR009003">
    <property type="entry name" value="Peptidase_S1_PA"/>
</dbReference>
<feature type="compositionally biased region" description="Basic and acidic residues" evidence="5">
    <location>
        <begin position="1"/>
        <end position="26"/>
    </location>
</feature>
<dbReference type="FunFam" id="2.40.10.10:FF:000001">
    <property type="entry name" value="Periplasmic serine protease DegS"/>
    <property type="match status" value="1"/>
</dbReference>
<dbReference type="Gene3D" id="2.30.42.10">
    <property type="match status" value="1"/>
</dbReference>
<dbReference type="GO" id="GO:0004252">
    <property type="term" value="F:serine-type endopeptidase activity"/>
    <property type="evidence" value="ECO:0007669"/>
    <property type="project" value="InterPro"/>
</dbReference>
<dbReference type="InterPro" id="IPR051201">
    <property type="entry name" value="Chloro_Bact_Ser_Proteases"/>
</dbReference>
<evidence type="ECO:0000256" key="1">
    <source>
        <dbReference type="ARBA" id="ARBA00010541"/>
    </source>
</evidence>
<keyword evidence="6" id="KW-0812">Transmembrane</keyword>
<evidence type="ECO:0000256" key="4">
    <source>
        <dbReference type="ARBA" id="ARBA00022825"/>
    </source>
</evidence>
<dbReference type="Proteomes" id="UP000253318">
    <property type="component" value="Unassembled WGS sequence"/>
</dbReference>
<comment type="caution">
    <text evidence="8">The sequence shown here is derived from an EMBL/GenBank/DDBJ whole genome shotgun (WGS) entry which is preliminary data.</text>
</comment>
<dbReference type="OrthoDB" id="9758917at2"/>
<evidence type="ECO:0000256" key="5">
    <source>
        <dbReference type="SAM" id="MobiDB-lite"/>
    </source>
</evidence>
<organism evidence="8 9">
    <name type="scientific">Marinitenerispora sediminis</name>
    <dbReference type="NCBI Taxonomy" id="1931232"/>
    <lineage>
        <taxon>Bacteria</taxon>
        <taxon>Bacillati</taxon>
        <taxon>Actinomycetota</taxon>
        <taxon>Actinomycetes</taxon>
        <taxon>Streptosporangiales</taxon>
        <taxon>Nocardiopsidaceae</taxon>
        <taxon>Marinitenerispora</taxon>
    </lineage>
</organism>
<dbReference type="InterPro" id="IPR001940">
    <property type="entry name" value="Peptidase_S1C"/>
</dbReference>
<dbReference type="PANTHER" id="PTHR43343:SF3">
    <property type="entry name" value="PROTEASE DO-LIKE 8, CHLOROPLASTIC"/>
    <property type="match status" value="1"/>
</dbReference>
<gene>
    <name evidence="8" type="ORF">DEF24_16455</name>
</gene>
<reference evidence="8 9" key="1">
    <citation type="submission" date="2018-04" db="EMBL/GenBank/DDBJ databases">
        <title>Novel actinobacteria from marine sediment.</title>
        <authorList>
            <person name="Ng Z.Y."/>
            <person name="Tan G.Y.A."/>
        </authorList>
    </citation>
    <scope>NUCLEOTIDE SEQUENCE [LARGE SCALE GENOMIC DNA]</scope>
    <source>
        <strain evidence="8 9">TPS81</strain>
    </source>
</reference>
<dbReference type="EMBL" id="QEIN01000127">
    <property type="protein sequence ID" value="RCV56556.1"/>
    <property type="molecule type" value="Genomic_DNA"/>
</dbReference>
<keyword evidence="9" id="KW-1185">Reference proteome</keyword>
<sequence>MTDETGQRDPREGGRDWSRPPRDAAAADHPAAGPTDSEPAASAPPAAAPQWPADPAADGRAQAAGDPGPAAGPPPGTGGYAAGPPDGQNGGAPWGGHGAASGGWTPSAGWPGGSGHPGGPGHPSGPGHPGGPGQPGGPGYPAGPGQPGGPGADPAAGFGERRPRRSVPLRAALVAVLAAGLLSGGVGGVVGGLIAEDRARGAASNLTNDVPSDTPSRPPDTIAGVAQRVSPSVVSIRGSGPQSTGNGSGFVIQDNYVVTNHHVSAALEGDGIEVVYSDGHTSPATVVGAAPGSDLAVLELKDPLDVDPLEFGDSDDATVGDTVIAIGAPLGLDGTVTTGIISAVDRPVTVGESGAETYLNALQTDAAINPGNSGGPLVDAQGRVIGVNSAIATMGTGMNGEQSGSIGLGFAIPAKQAQRVVDQLIRTGEAPYAVIGAVLDMRYQENGALISTDKAAGGRAVVDNGPADRAGLRSGDVIMEFDGVEVRDANQLVSLIRDRSPGDEVEITYQRDGEEHTTQMTLGSSNE</sequence>
<proteinExistence type="inferred from homology"/>
<dbReference type="PRINTS" id="PR00834">
    <property type="entry name" value="PROTEASES2C"/>
</dbReference>
<evidence type="ECO:0000256" key="6">
    <source>
        <dbReference type="SAM" id="Phobius"/>
    </source>
</evidence>
<keyword evidence="6" id="KW-1133">Transmembrane helix</keyword>
<dbReference type="SUPFAM" id="SSF50156">
    <property type="entry name" value="PDZ domain-like"/>
    <property type="match status" value="1"/>
</dbReference>
<feature type="region of interest" description="Disordered" evidence="5">
    <location>
        <begin position="1"/>
        <end position="161"/>
    </location>
</feature>
<dbReference type="InterPro" id="IPR001478">
    <property type="entry name" value="PDZ"/>
</dbReference>
<dbReference type="GO" id="GO:0006508">
    <property type="term" value="P:proteolysis"/>
    <property type="evidence" value="ECO:0007669"/>
    <property type="project" value="UniProtKB-KW"/>
</dbReference>
<dbReference type="AlphaFoldDB" id="A0A368T2Z5"/>
<dbReference type="Gene3D" id="2.40.10.120">
    <property type="match status" value="1"/>
</dbReference>
<comment type="similarity">
    <text evidence="1">Belongs to the peptidase S1C family.</text>
</comment>
<keyword evidence="6" id="KW-0472">Membrane</keyword>
<feature type="compositionally biased region" description="Low complexity" evidence="5">
    <location>
        <begin position="39"/>
        <end position="69"/>
    </location>
</feature>
<dbReference type="Pfam" id="PF13365">
    <property type="entry name" value="Trypsin_2"/>
    <property type="match status" value="1"/>
</dbReference>
<dbReference type="PROSITE" id="PS50106">
    <property type="entry name" value="PDZ"/>
    <property type="match status" value="1"/>
</dbReference>
<feature type="compositionally biased region" description="Gly residues" evidence="5">
    <location>
        <begin position="88"/>
        <end position="101"/>
    </location>
</feature>
<evidence type="ECO:0000313" key="8">
    <source>
        <dbReference type="EMBL" id="RCV56556.1"/>
    </source>
</evidence>
<keyword evidence="4" id="KW-0720">Serine protease</keyword>
<keyword evidence="2" id="KW-0645">Protease</keyword>
<protein>
    <submittedName>
        <fullName evidence="8">Peptidase S1</fullName>
    </submittedName>
</protein>
<accession>A0A368T2Z5</accession>
<dbReference type="SMART" id="SM00228">
    <property type="entry name" value="PDZ"/>
    <property type="match status" value="1"/>
</dbReference>
<keyword evidence="3" id="KW-0378">Hydrolase</keyword>
<feature type="domain" description="PDZ" evidence="7">
    <location>
        <begin position="461"/>
        <end position="513"/>
    </location>
</feature>
<dbReference type="Pfam" id="PF13180">
    <property type="entry name" value="PDZ_2"/>
    <property type="match status" value="1"/>
</dbReference>
<evidence type="ECO:0000313" key="9">
    <source>
        <dbReference type="Proteomes" id="UP000253318"/>
    </source>
</evidence>